<comment type="caution">
    <text evidence="2">The sequence shown here is derived from an EMBL/GenBank/DDBJ whole genome shotgun (WGS) entry which is preliminary data.</text>
</comment>
<reference evidence="2 3" key="1">
    <citation type="journal article" date="2019" name="New Phytol.">
        <title>Comparative genomics reveals unique wood-decay strategies and fruiting body development in the Schizophyllaceae.</title>
        <authorList>
            <person name="Almasi E."/>
            <person name="Sahu N."/>
            <person name="Krizsan K."/>
            <person name="Balint B."/>
            <person name="Kovacs G.M."/>
            <person name="Kiss B."/>
            <person name="Cseklye J."/>
            <person name="Drula E."/>
            <person name="Henrissat B."/>
            <person name="Nagy I."/>
            <person name="Chovatia M."/>
            <person name="Adam C."/>
            <person name="LaButti K."/>
            <person name="Lipzen A."/>
            <person name="Riley R."/>
            <person name="Grigoriev I.V."/>
            <person name="Nagy L.G."/>
        </authorList>
    </citation>
    <scope>NUCLEOTIDE SEQUENCE [LARGE SCALE GENOMIC DNA]</scope>
    <source>
        <strain evidence="2 3">NL-1724</strain>
    </source>
</reference>
<keyword evidence="3" id="KW-1185">Reference proteome</keyword>
<accession>A0A550C7R2</accession>
<gene>
    <name evidence="2" type="ORF">BD626DRAFT_122762</name>
</gene>
<dbReference type="STRING" id="97359.A0A550C7R2"/>
<sequence length="118" mass="13217">MQPSLLEDSRRRKINLGGTSGASSQSALLDQAKARRLERRTLKRKQDSAVKIQSWWRGIPEPRSARRQPSYITSCNSTRTRLVGTTANAIGCRAPESAYLYVERSTLLYQSAFLQCAA</sequence>
<dbReference type="Proteomes" id="UP000320762">
    <property type="component" value="Unassembled WGS sequence"/>
</dbReference>
<evidence type="ECO:0000256" key="1">
    <source>
        <dbReference type="SAM" id="MobiDB-lite"/>
    </source>
</evidence>
<proteinExistence type="predicted"/>
<dbReference type="AlphaFoldDB" id="A0A550C7R2"/>
<dbReference type="PROSITE" id="PS50096">
    <property type="entry name" value="IQ"/>
    <property type="match status" value="1"/>
</dbReference>
<dbReference type="OrthoDB" id="2927702at2759"/>
<name>A0A550C7R2_9AGAR</name>
<feature type="region of interest" description="Disordered" evidence="1">
    <location>
        <begin position="1"/>
        <end position="30"/>
    </location>
</feature>
<evidence type="ECO:0000313" key="3">
    <source>
        <dbReference type="Proteomes" id="UP000320762"/>
    </source>
</evidence>
<organism evidence="2 3">
    <name type="scientific">Schizophyllum amplum</name>
    <dbReference type="NCBI Taxonomy" id="97359"/>
    <lineage>
        <taxon>Eukaryota</taxon>
        <taxon>Fungi</taxon>
        <taxon>Dikarya</taxon>
        <taxon>Basidiomycota</taxon>
        <taxon>Agaricomycotina</taxon>
        <taxon>Agaricomycetes</taxon>
        <taxon>Agaricomycetidae</taxon>
        <taxon>Agaricales</taxon>
        <taxon>Schizophyllaceae</taxon>
        <taxon>Schizophyllum</taxon>
    </lineage>
</organism>
<protein>
    <submittedName>
        <fullName evidence="2">Uncharacterized protein</fullName>
    </submittedName>
</protein>
<evidence type="ECO:0000313" key="2">
    <source>
        <dbReference type="EMBL" id="TRM60843.1"/>
    </source>
</evidence>
<dbReference type="EMBL" id="VDMD01000020">
    <property type="protein sequence ID" value="TRM60843.1"/>
    <property type="molecule type" value="Genomic_DNA"/>
</dbReference>